<sequence>MPKIKSVARSPHVDMTPMVDLFTLLLTFFLLTAVFIPMEPAQITIPVSVSAKAVPDHNIMTLYIAPDKRIFFNYDNGQDTSFHYRIQLLEEMGGRYHINFTPAELKHFSNAGTFGLPMKDIKAWLDTKNAKDAEQLQTGIPMDSLDNQLAWWVRLGRTVNPYAEVAIKADGNVEFPVIKKVLDLVQSNGVNRFDFITTYDKEEVGLKDLPK</sequence>
<keyword evidence="4 7" id="KW-0812">Transmembrane</keyword>
<dbReference type="RefSeq" id="WP_183411847.1">
    <property type="nucleotide sequence ID" value="NZ_JACHYB010000001.1"/>
</dbReference>
<accession>A0A7W5DMZ2</accession>
<comment type="caution">
    <text evidence="8">The sequence shown here is derived from an EMBL/GenBank/DDBJ whole genome shotgun (WGS) entry which is preliminary data.</text>
</comment>
<protein>
    <submittedName>
        <fullName evidence="8">Biopolymer transport protein ExbD</fullName>
    </submittedName>
</protein>
<keyword evidence="7" id="KW-0653">Protein transport</keyword>
<dbReference type="GO" id="GO:0005886">
    <property type="term" value="C:plasma membrane"/>
    <property type="evidence" value="ECO:0007669"/>
    <property type="project" value="UniProtKB-SubCell"/>
</dbReference>
<dbReference type="AlphaFoldDB" id="A0A7W5DMZ2"/>
<gene>
    <name evidence="8" type="ORF">FHX64_000057</name>
</gene>
<evidence type="ECO:0000256" key="5">
    <source>
        <dbReference type="ARBA" id="ARBA00022989"/>
    </source>
</evidence>
<dbReference type="PANTHER" id="PTHR30558">
    <property type="entry name" value="EXBD MEMBRANE COMPONENT OF PMF-DRIVEN MACROMOLECULE IMPORT SYSTEM"/>
    <property type="match status" value="1"/>
</dbReference>
<evidence type="ECO:0000256" key="2">
    <source>
        <dbReference type="ARBA" id="ARBA00005811"/>
    </source>
</evidence>
<evidence type="ECO:0000256" key="3">
    <source>
        <dbReference type="ARBA" id="ARBA00022475"/>
    </source>
</evidence>
<evidence type="ECO:0000256" key="4">
    <source>
        <dbReference type="ARBA" id="ARBA00022692"/>
    </source>
</evidence>
<keyword evidence="7" id="KW-0813">Transport</keyword>
<keyword evidence="5" id="KW-1133">Transmembrane helix</keyword>
<dbReference type="GO" id="GO:0022857">
    <property type="term" value="F:transmembrane transporter activity"/>
    <property type="evidence" value="ECO:0007669"/>
    <property type="project" value="InterPro"/>
</dbReference>
<evidence type="ECO:0000313" key="8">
    <source>
        <dbReference type="EMBL" id="MBB3185894.1"/>
    </source>
</evidence>
<name>A0A7W5DMZ2_9PORP</name>
<dbReference type="Proteomes" id="UP000544222">
    <property type="component" value="Unassembled WGS sequence"/>
</dbReference>
<dbReference type="PANTHER" id="PTHR30558:SF3">
    <property type="entry name" value="BIOPOLYMER TRANSPORT PROTEIN EXBD-RELATED"/>
    <property type="match status" value="1"/>
</dbReference>
<evidence type="ECO:0000256" key="6">
    <source>
        <dbReference type="ARBA" id="ARBA00023136"/>
    </source>
</evidence>
<evidence type="ECO:0000313" key="9">
    <source>
        <dbReference type="Proteomes" id="UP000544222"/>
    </source>
</evidence>
<keyword evidence="3" id="KW-1003">Cell membrane</keyword>
<dbReference type="InterPro" id="IPR003400">
    <property type="entry name" value="ExbD"/>
</dbReference>
<dbReference type="Pfam" id="PF02472">
    <property type="entry name" value="ExbD"/>
    <property type="match status" value="1"/>
</dbReference>
<evidence type="ECO:0000256" key="7">
    <source>
        <dbReference type="RuleBase" id="RU003879"/>
    </source>
</evidence>
<dbReference type="GO" id="GO:0015031">
    <property type="term" value="P:protein transport"/>
    <property type="evidence" value="ECO:0007669"/>
    <property type="project" value="UniProtKB-KW"/>
</dbReference>
<proteinExistence type="inferred from homology"/>
<keyword evidence="9" id="KW-1185">Reference proteome</keyword>
<evidence type="ECO:0000256" key="1">
    <source>
        <dbReference type="ARBA" id="ARBA00004162"/>
    </source>
</evidence>
<keyword evidence="6" id="KW-0472">Membrane</keyword>
<comment type="similarity">
    <text evidence="2 7">Belongs to the ExbD/TolR family.</text>
</comment>
<dbReference type="EMBL" id="JACHYB010000001">
    <property type="protein sequence ID" value="MBB3185894.1"/>
    <property type="molecule type" value="Genomic_DNA"/>
</dbReference>
<reference evidence="8 9" key="1">
    <citation type="submission" date="2020-08" db="EMBL/GenBank/DDBJ databases">
        <title>Genomic Encyclopedia of Type Strains, Phase IV (KMG-IV): sequencing the most valuable type-strain genomes for metagenomic binning, comparative biology and taxonomic classification.</title>
        <authorList>
            <person name="Goeker M."/>
        </authorList>
    </citation>
    <scope>NUCLEOTIDE SEQUENCE [LARGE SCALE GENOMIC DNA]</scope>
    <source>
        <strain evidence="8 9">DSM 27471</strain>
    </source>
</reference>
<organism evidence="8 9">
    <name type="scientific">Microbacter margulisiae</name>
    <dbReference type="NCBI Taxonomy" id="1350067"/>
    <lineage>
        <taxon>Bacteria</taxon>
        <taxon>Pseudomonadati</taxon>
        <taxon>Bacteroidota</taxon>
        <taxon>Bacteroidia</taxon>
        <taxon>Bacteroidales</taxon>
        <taxon>Porphyromonadaceae</taxon>
        <taxon>Microbacter</taxon>
    </lineage>
</organism>
<comment type="subcellular location">
    <subcellularLocation>
        <location evidence="1">Cell membrane</location>
        <topology evidence="1">Single-pass membrane protein</topology>
    </subcellularLocation>
    <subcellularLocation>
        <location evidence="7">Cell membrane</location>
        <topology evidence="7">Single-pass type II membrane protein</topology>
    </subcellularLocation>
</comment>